<feature type="region of interest" description="Disordered" evidence="16">
    <location>
        <begin position="41"/>
        <end position="71"/>
    </location>
</feature>
<comment type="function">
    <text evidence="11">Component of the F(0) channel, it forms part of the peripheral stalk, linking F(1) to F(0). The b'-subunit is a diverged and duplicated form of b found in plants and photosynthetic bacteria.</text>
</comment>
<evidence type="ECO:0000256" key="7">
    <source>
        <dbReference type="ARBA" id="ARBA00023065"/>
    </source>
</evidence>
<evidence type="ECO:0000256" key="16">
    <source>
        <dbReference type="SAM" id="MobiDB-lite"/>
    </source>
</evidence>
<dbReference type="HAMAP" id="MF_01398">
    <property type="entry name" value="ATP_synth_b_bprime"/>
    <property type="match status" value="1"/>
</dbReference>
<reference evidence="18 19" key="1">
    <citation type="submission" date="2020-08" db="EMBL/GenBank/DDBJ databases">
        <title>Genomic Encyclopedia of Type Strains, Phase IV (KMG-V): Genome sequencing to study the core and pangenomes of soil and plant-associated prokaryotes.</title>
        <authorList>
            <person name="Whitman W."/>
        </authorList>
    </citation>
    <scope>NUCLEOTIDE SEQUENCE [LARGE SCALE GENOMIC DNA]</scope>
    <source>
        <strain evidence="18 19">X5P3</strain>
    </source>
</reference>
<evidence type="ECO:0000256" key="2">
    <source>
        <dbReference type="ARBA" id="ARBA00022448"/>
    </source>
</evidence>
<keyword evidence="3 13" id="KW-0138">CF(0)</keyword>
<keyword evidence="7 13" id="KW-0406">Ion transport</keyword>
<organism evidence="18 19">
    <name type="scientific">Granulicella mallensis</name>
    <dbReference type="NCBI Taxonomy" id="940614"/>
    <lineage>
        <taxon>Bacteria</taxon>
        <taxon>Pseudomonadati</taxon>
        <taxon>Acidobacteriota</taxon>
        <taxon>Terriglobia</taxon>
        <taxon>Terriglobales</taxon>
        <taxon>Acidobacteriaceae</taxon>
        <taxon>Granulicella</taxon>
    </lineage>
</organism>
<keyword evidence="2 13" id="KW-0813">Transport</keyword>
<evidence type="ECO:0000256" key="13">
    <source>
        <dbReference type="HAMAP-Rule" id="MF_01398"/>
    </source>
</evidence>
<keyword evidence="5 13" id="KW-0375">Hydrogen ion transport</keyword>
<dbReference type="GO" id="GO:0046933">
    <property type="term" value="F:proton-transporting ATP synthase activity, rotational mechanism"/>
    <property type="evidence" value="ECO:0007669"/>
    <property type="project" value="UniProtKB-UniRule"/>
</dbReference>
<comment type="subunit">
    <text evidence="13">F-type ATPases have 2 components, F(1) - the catalytic core - and F(0) - the membrane proton channel. F(1) has five subunits: alpha(3), beta(3), gamma(1), delta(1), epsilon(1). F(0) has three main subunits: a(1), b(2) and c(10-14). The alpha and beta chains form an alternating ring which encloses part of the gamma chain. F(1) is attached to F(0) by a central stalk formed by the gamma and epsilon chains, while a peripheral stalk is formed by the delta and b chains.</text>
</comment>
<dbReference type="PANTHER" id="PTHR33445:SF1">
    <property type="entry name" value="ATP SYNTHASE SUBUNIT B"/>
    <property type="match status" value="1"/>
</dbReference>
<dbReference type="GO" id="GO:0046961">
    <property type="term" value="F:proton-transporting ATPase activity, rotational mechanism"/>
    <property type="evidence" value="ECO:0007669"/>
    <property type="project" value="TreeGrafter"/>
</dbReference>
<dbReference type="Proteomes" id="UP000584867">
    <property type="component" value="Unassembled WGS sequence"/>
</dbReference>
<evidence type="ECO:0000256" key="5">
    <source>
        <dbReference type="ARBA" id="ARBA00022781"/>
    </source>
</evidence>
<dbReference type="InterPro" id="IPR050059">
    <property type="entry name" value="ATP_synthase_B_chain"/>
</dbReference>
<evidence type="ECO:0000256" key="10">
    <source>
        <dbReference type="ARBA" id="ARBA00025198"/>
    </source>
</evidence>
<feature type="signal peptide" evidence="17">
    <location>
        <begin position="1"/>
        <end position="34"/>
    </location>
</feature>
<feature type="coiled-coil region" evidence="15">
    <location>
        <begin position="136"/>
        <end position="163"/>
    </location>
</feature>
<dbReference type="EMBL" id="JACHIO010000010">
    <property type="protein sequence ID" value="MBB5064271.1"/>
    <property type="molecule type" value="Genomic_DNA"/>
</dbReference>
<accession>A0A7W7ZS32</accession>
<name>A0A7W7ZS32_9BACT</name>
<keyword evidence="8 13" id="KW-0472">Membrane</keyword>
<keyword evidence="13" id="KW-1003">Cell membrane</keyword>
<evidence type="ECO:0000256" key="4">
    <source>
        <dbReference type="ARBA" id="ARBA00022692"/>
    </source>
</evidence>
<comment type="function">
    <text evidence="10 13">F(1)F(0) ATP synthase produces ATP from ADP in the presence of a proton or sodium gradient. F-type ATPases consist of two structural domains, F(1) containing the extramembraneous catalytic core and F(0) containing the membrane proton channel, linked together by a central stalk and a peripheral stalk. During catalysis, ATP synthesis in the catalytic domain of F(1) is coupled via a rotary mechanism of the central stalk subunits to proton translocation.</text>
</comment>
<evidence type="ECO:0000256" key="11">
    <source>
        <dbReference type="ARBA" id="ARBA00025614"/>
    </source>
</evidence>
<evidence type="ECO:0000256" key="8">
    <source>
        <dbReference type="ARBA" id="ARBA00023136"/>
    </source>
</evidence>
<evidence type="ECO:0000256" key="14">
    <source>
        <dbReference type="RuleBase" id="RU003848"/>
    </source>
</evidence>
<comment type="caution">
    <text evidence="18">The sequence shown here is derived from an EMBL/GenBank/DDBJ whole genome shotgun (WGS) entry which is preliminary data.</text>
</comment>
<sequence>MLRFSLRTGLRGLALLSLAAVLLSAPTHVLFAQAASQPQSRSLANGGERSAPDSAVPEKKEEIKDENEAYRQSPTVQKFGAMLGMKSGQAATAFEVFNFIVLAILVGYGLLKTLPKTFRNRSTSIQKKLVDARTATQEAAARLSSVEERLAKLDAQIAGMRTQAEADSVRDEQRIKATVEDEKAKIIAAAEAEIQAATTLAQRQIQQYAAELAVEQAARKLVVTAETDRLLVESFAHRLGADKGGQN</sequence>
<evidence type="ECO:0000256" key="15">
    <source>
        <dbReference type="SAM" id="Coils"/>
    </source>
</evidence>
<dbReference type="Pfam" id="PF00430">
    <property type="entry name" value="ATP-synt_B"/>
    <property type="match status" value="1"/>
</dbReference>
<evidence type="ECO:0000256" key="12">
    <source>
        <dbReference type="ARBA" id="ARBA00037847"/>
    </source>
</evidence>
<feature type="compositionally biased region" description="Basic and acidic residues" evidence="16">
    <location>
        <begin position="56"/>
        <end position="69"/>
    </location>
</feature>
<keyword evidence="15" id="KW-0175">Coiled coil</keyword>
<keyword evidence="9 13" id="KW-0066">ATP synthesis</keyword>
<feature type="transmembrane region" description="Helical" evidence="13">
    <location>
        <begin position="90"/>
        <end position="111"/>
    </location>
</feature>
<dbReference type="PANTHER" id="PTHR33445">
    <property type="entry name" value="ATP SYNTHASE SUBUNIT B', CHLOROPLASTIC"/>
    <property type="match status" value="1"/>
</dbReference>
<evidence type="ECO:0000256" key="6">
    <source>
        <dbReference type="ARBA" id="ARBA00022989"/>
    </source>
</evidence>
<gene>
    <name evidence="13" type="primary">atpF</name>
    <name evidence="18" type="ORF">HDF15_002625</name>
</gene>
<evidence type="ECO:0000256" key="1">
    <source>
        <dbReference type="ARBA" id="ARBA00005513"/>
    </source>
</evidence>
<evidence type="ECO:0000256" key="3">
    <source>
        <dbReference type="ARBA" id="ARBA00022547"/>
    </source>
</evidence>
<dbReference type="GO" id="GO:0012505">
    <property type="term" value="C:endomembrane system"/>
    <property type="evidence" value="ECO:0007669"/>
    <property type="project" value="UniProtKB-SubCell"/>
</dbReference>
<keyword evidence="6 13" id="KW-1133">Transmembrane helix</keyword>
<dbReference type="RefSeq" id="WP_184256053.1">
    <property type="nucleotide sequence ID" value="NZ_JACHIO010000010.1"/>
</dbReference>
<keyword evidence="17" id="KW-0732">Signal</keyword>
<comment type="subcellular location">
    <subcellularLocation>
        <location evidence="13">Cell membrane</location>
        <topology evidence="13">Single-pass membrane protein</topology>
    </subcellularLocation>
    <subcellularLocation>
        <location evidence="12">Endomembrane system</location>
        <topology evidence="12">Single-pass membrane protein</topology>
    </subcellularLocation>
</comment>
<evidence type="ECO:0000313" key="19">
    <source>
        <dbReference type="Proteomes" id="UP000584867"/>
    </source>
</evidence>
<protein>
    <recommendedName>
        <fullName evidence="13">ATP synthase subunit b</fullName>
    </recommendedName>
    <alternativeName>
        <fullName evidence="13">ATP synthase F(0) sector subunit b</fullName>
    </alternativeName>
    <alternativeName>
        <fullName evidence="13">ATPase subunit I</fullName>
    </alternativeName>
    <alternativeName>
        <fullName evidence="13">F-type ATPase subunit b</fullName>
        <shortName evidence="13">F-ATPase subunit b</shortName>
    </alternativeName>
</protein>
<dbReference type="CDD" id="cd06503">
    <property type="entry name" value="ATP-synt_Fo_b"/>
    <property type="match status" value="1"/>
</dbReference>
<dbReference type="GO" id="GO:0005886">
    <property type="term" value="C:plasma membrane"/>
    <property type="evidence" value="ECO:0007669"/>
    <property type="project" value="UniProtKB-SubCell"/>
</dbReference>
<proteinExistence type="inferred from homology"/>
<dbReference type="AlphaFoldDB" id="A0A7W7ZS32"/>
<evidence type="ECO:0000256" key="17">
    <source>
        <dbReference type="SAM" id="SignalP"/>
    </source>
</evidence>
<dbReference type="GO" id="GO:0045259">
    <property type="term" value="C:proton-transporting ATP synthase complex"/>
    <property type="evidence" value="ECO:0007669"/>
    <property type="project" value="UniProtKB-KW"/>
</dbReference>
<dbReference type="InterPro" id="IPR002146">
    <property type="entry name" value="ATP_synth_b/b'su_bac/chlpt"/>
</dbReference>
<feature type="chain" id="PRO_5031540969" description="ATP synthase subunit b" evidence="17">
    <location>
        <begin position="35"/>
        <end position="247"/>
    </location>
</feature>
<evidence type="ECO:0000256" key="9">
    <source>
        <dbReference type="ARBA" id="ARBA00023310"/>
    </source>
</evidence>
<comment type="similarity">
    <text evidence="1 13 14">Belongs to the ATPase B chain family.</text>
</comment>
<keyword evidence="4 13" id="KW-0812">Transmembrane</keyword>
<evidence type="ECO:0000313" key="18">
    <source>
        <dbReference type="EMBL" id="MBB5064271.1"/>
    </source>
</evidence>